<dbReference type="RefSeq" id="WP_174582520.1">
    <property type="nucleotide sequence ID" value="NZ_CAJNOB010000067.1"/>
</dbReference>
<organism evidence="1 2">
    <name type="scientific">Candidatus Methylacidithermus pantelleriae</name>
    <dbReference type="NCBI Taxonomy" id="2744239"/>
    <lineage>
        <taxon>Bacteria</taxon>
        <taxon>Pseudomonadati</taxon>
        <taxon>Verrucomicrobiota</taxon>
        <taxon>Methylacidiphilae</taxon>
        <taxon>Methylacidiphilales</taxon>
        <taxon>Methylacidiphilaceae</taxon>
        <taxon>Candidatus Methylacidithermus</taxon>
    </lineage>
</organism>
<comment type="caution">
    <text evidence="1">The sequence shown here is derived from an EMBL/GenBank/DDBJ whole genome shotgun (WGS) entry which is preliminary data.</text>
</comment>
<dbReference type="AlphaFoldDB" id="A0A8J2FTT2"/>
<accession>A0A8J2FTT2</accession>
<evidence type="ECO:0000313" key="1">
    <source>
        <dbReference type="EMBL" id="CAF0704492.1"/>
    </source>
</evidence>
<keyword evidence="2" id="KW-1185">Reference proteome</keyword>
<gene>
    <name evidence="1" type="ORF">MPNT_70043</name>
</gene>
<evidence type="ECO:0000313" key="2">
    <source>
        <dbReference type="Proteomes" id="UP000663859"/>
    </source>
</evidence>
<reference evidence="1" key="1">
    <citation type="submission" date="2021-02" db="EMBL/GenBank/DDBJ databases">
        <authorList>
            <person name="Cremers G."/>
            <person name="Picone N."/>
        </authorList>
    </citation>
    <scope>NUCLEOTIDE SEQUENCE</scope>
    <source>
        <strain evidence="1">PQ17</strain>
    </source>
</reference>
<dbReference type="EMBL" id="CAJNOB010000067">
    <property type="protein sequence ID" value="CAF0704492.1"/>
    <property type="molecule type" value="Genomic_DNA"/>
</dbReference>
<name>A0A8J2FTT2_9BACT</name>
<proteinExistence type="predicted"/>
<sequence length="205" mass="23325">MDGLEQKDLLFPDLLESYPRRLAFWGVGPSGPGYSNFWIRVWFEGTLGCTTGPRPRWWLLRLARRIPPGGILEELVGYSRGVVTAVRLARILESRRVTIREFLALDPIVFHGRCLCVPENVIRATCYYQRNGARTLGLWGRLGRGVPLARRGGGGNELVNVLLTTDCNGRRILHEDVPSYVWHHLREQGFPKEASTGFLEIEKER</sequence>
<protein>
    <submittedName>
        <fullName evidence="1">Uncharacterized protein</fullName>
    </submittedName>
</protein>
<dbReference type="Proteomes" id="UP000663859">
    <property type="component" value="Unassembled WGS sequence"/>
</dbReference>